<feature type="transmembrane region" description="Helical" evidence="6">
    <location>
        <begin position="182"/>
        <end position="200"/>
    </location>
</feature>
<dbReference type="GO" id="GO:0016020">
    <property type="term" value="C:membrane"/>
    <property type="evidence" value="ECO:0007669"/>
    <property type="project" value="UniProtKB-SubCell"/>
</dbReference>
<evidence type="ECO:0000313" key="10">
    <source>
        <dbReference type="Proteomes" id="UP000756346"/>
    </source>
</evidence>
<name>A0A9P8XS25_9PEZI</name>
<evidence type="ECO:0000259" key="7">
    <source>
        <dbReference type="Pfam" id="PF20684"/>
    </source>
</evidence>
<keyword evidence="3 6" id="KW-1133">Transmembrane helix</keyword>
<sequence length="218" mass="24245">VFLLGVGHDMHDNSPYDGARTNHVDSSHQATFIYTLVYIITLVLFKISQLCLYLLIFRTEKRLCQAINIAIGLVILWGSVFLLNSVFLCDSVGPQWSIVQGNSCRDQVALWTCLVATNFALDLVVTLMPMHRLWKTQMSTSKKITVIAIFALGSGDCIISAVHFAFLFRIDWSANFTGSSKVTFVLITVELAYISLRINLPEVLRACIRLAAPTTRGG</sequence>
<comment type="subcellular location">
    <subcellularLocation>
        <location evidence="1">Membrane</location>
        <topology evidence="1">Multi-pass membrane protein</topology>
    </subcellularLocation>
</comment>
<dbReference type="PANTHER" id="PTHR33048:SF47">
    <property type="entry name" value="INTEGRAL MEMBRANE PROTEIN-RELATED"/>
    <property type="match status" value="1"/>
</dbReference>
<dbReference type="Pfam" id="PF20684">
    <property type="entry name" value="Fung_rhodopsin"/>
    <property type="match status" value="1"/>
</dbReference>
<feature type="transmembrane region" description="Helical" evidence="6">
    <location>
        <begin position="108"/>
        <end position="125"/>
    </location>
</feature>
<evidence type="ECO:0000256" key="6">
    <source>
        <dbReference type="SAM" id="Phobius"/>
    </source>
</evidence>
<protein>
    <recommendedName>
        <fullName evidence="7">Rhodopsin domain-containing protein</fullName>
    </recommendedName>
</protein>
<comment type="similarity">
    <text evidence="5">Belongs to the SAT4 family.</text>
</comment>
<dbReference type="EMBL" id="JAGTJQ010000015">
    <property type="protein sequence ID" value="KAH7012139.1"/>
    <property type="molecule type" value="Genomic_DNA"/>
</dbReference>
<dbReference type="GeneID" id="70178529"/>
<reference evidence="8" key="1">
    <citation type="journal article" date="2021" name="Nat. Commun.">
        <title>Genetic determinants of endophytism in the Arabidopsis root mycobiome.</title>
        <authorList>
            <person name="Mesny F."/>
            <person name="Miyauchi S."/>
            <person name="Thiergart T."/>
            <person name="Pickel B."/>
            <person name="Atanasova L."/>
            <person name="Karlsson M."/>
            <person name="Huettel B."/>
            <person name="Barry K.W."/>
            <person name="Haridas S."/>
            <person name="Chen C."/>
            <person name="Bauer D."/>
            <person name="Andreopoulos W."/>
            <person name="Pangilinan J."/>
            <person name="LaButti K."/>
            <person name="Riley R."/>
            <person name="Lipzen A."/>
            <person name="Clum A."/>
            <person name="Drula E."/>
            <person name="Henrissat B."/>
            <person name="Kohler A."/>
            <person name="Grigoriev I.V."/>
            <person name="Martin F.M."/>
            <person name="Hacquard S."/>
        </authorList>
    </citation>
    <scope>NUCLEOTIDE SEQUENCE</scope>
    <source>
        <strain evidence="8">MPI-CAGE-CH-0230</strain>
    </source>
</reference>
<feature type="non-terminal residue" evidence="8">
    <location>
        <position position="218"/>
    </location>
</feature>
<dbReference type="EMBL" id="JAGTJQ010000020">
    <property type="protein sequence ID" value="KAH7009076.1"/>
    <property type="molecule type" value="Genomic_DNA"/>
</dbReference>
<dbReference type="InterPro" id="IPR052337">
    <property type="entry name" value="SAT4-like"/>
</dbReference>
<dbReference type="PANTHER" id="PTHR33048">
    <property type="entry name" value="PTH11-LIKE INTEGRAL MEMBRANE PROTEIN (AFU_ORTHOLOGUE AFUA_5G11245)"/>
    <property type="match status" value="1"/>
</dbReference>
<feature type="domain" description="Rhodopsin" evidence="7">
    <location>
        <begin position="5"/>
        <end position="201"/>
    </location>
</feature>
<evidence type="ECO:0000256" key="2">
    <source>
        <dbReference type="ARBA" id="ARBA00022692"/>
    </source>
</evidence>
<feature type="transmembrane region" description="Helical" evidence="6">
    <location>
        <begin position="146"/>
        <end position="170"/>
    </location>
</feature>
<evidence type="ECO:0000313" key="9">
    <source>
        <dbReference type="EMBL" id="KAH7012139.1"/>
    </source>
</evidence>
<dbReference type="InterPro" id="IPR049326">
    <property type="entry name" value="Rhodopsin_dom_fungi"/>
</dbReference>
<accession>A0A9P8XS25</accession>
<dbReference type="RefSeq" id="XP_046003774.1">
    <property type="nucleotide sequence ID" value="XM_046148983.1"/>
</dbReference>
<keyword evidence="2 6" id="KW-0812">Transmembrane</keyword>
<feature type="transmembrane region" description="Helical" evidence="6">
    <location>
        <begin position="67"/>
        <end position="88"/>
    </location>
</feature>
<proteinExistence type="inferred from homology"/>
<evidence type="ECO:0000256" key="3">
    <source>
        <dbReference type="ARBA" id="ARBA00022989"/>
    </source>
</evidence>
<evidence type="ECO:0000256" key="1">
    <source>
        <dbReference type="ARBA" id="ARBA00004141"/>
    </source>
</evidence>
<evidence type="ECO:0000256" key="4">
    <source>
        <dbReference type="ARBA" id="ARBA00023136"/>
    </source>
</evidence>
<dbReference type="OrthoDB" id="3529975at2759"/>
<evidence type="ECO:0000256" key="5">
    <source>
        <dbReference type="ARBA" id="ARBA00038359"/>
    </source>
</evidence>
<gene>
    <name evidence="8" type="ORF">B0I36DRAFT_217274</name>
    <name evidence="9" type="ORF">B0I36DRAFT_229736</name>
</gene>
<organism evidence="8 10">
    <name type="scientific">Microdochium trichocladiopsis</name>
    <dbReference type="NCBI Taxonomy" id="1682393"/>
    <lineage>
        <taxon>Eukaryota</taxon>
        <taxon>Fungi</taxon>
        <taxon>Dikarya</taxon>
        <taxon>Ascomycota</taxon>
        <taxon>Pezizomycotina</taxon>
        <taxon>Sordariomycetes</taxon>
        <taxon>Xylariomycetidae</taxon>
        <taxon>Xylariales</taxon>
        <taxon>Microdochiaceae</taxon>
        <taxon>Microdochium</taxon>
    </lineage>
</organism>
<feature type="non-terminal residue" evidence="8">
    <location>
        <position position="1"/>
    </location>
</feature>
<evidence type="ECO:0000313" key="8">
    <source>
        <dbReference type="EMBL" id="KAH7009076.1"/>
    </source>
</evidence>
<feature type="transmembrane region" description="Helical" evidence="6">
    <location>
        <begin position="32"/>
        <end position="55"/>
    </location>
</feature>
<keyword evidence="10" id="KW-1185">Reference proteome</keyword>
<keyword evidence="4 6" id="KW-0472">Membrane</keyword>
<dbReference type="AlphaFoldDB" id="A0A9P8XS25"/>
<dbReference type="Proteomes" id="UP000756346">
    <property type="component" value="Unassembled WGS sequence"/>
</dbReference>
<comment type="caution">
    <text evidence="8">The sequence shown here is derived from an EMBL/GenBank/DDBJ whole genome shotgun (WGS) entry which is preliminary data.</text>
</comment>